<keyword evidence="3" id="KW-1185">Reference proteome</keyword>
<dbReference type="EMBL" id="CP104965">
    <property type="protein sequence ID" value="UXN68238.1"/>
    <property type="molecule type" value="Genomic_DNA"/>
</dbReference>
<dbReference type="Proteomes" id="UP001061862">
    <property type="component" value="Chromosome"/>
</dbReference>
<evidence type="ECO:0000313" key="3">
    <source>
        <dbReference type="Proteomes" id="UP001061862"/>
    </source>
</evidence>
<proteinExistence type="predicted"/>
<keyword evidence="1" id="KW-0812">Transmembrane</keyword>
<reference evidence="2 3" key="1">
    <citation type="submission" date="2022-09" db="EMBL/GenBank/DDBJ databases">
        <title>Interaction between co-microsymbionts with complementary sets of symbiotic genes in legume-rhizobium systems.</title>
        <authorList>
            <person name="Safronova V."/>
            <person name="Sazanova A."/>
            <person name="Afonin A."/>
            <person name="Chirak E."/>
        </authorList>
    </citation>
    <scope>NUCLEOTIDE SEQUENCE [LARGE SCALE GENOMIC DNA]</scope>
    <source>
        <strain evidence="2 3">A18/4-1</strain>
    </source>
</reference>
<accession>A0ABY6C7M6</accession>
<dbReference type="RefSeq" id="WP_262165976.1">
    <property type="nucleotide sequence ID" value="NZ_CP104965.1"/>
</dbReference>
<gene>
    <name evidence="2" type="ORF">N8A98_13225</name>
</gene>
<evidence type="ECO:0000256" key="1">
    <source>
        <dbReference type="SAM" id="Phobius"/>
    </source>
</evidence>
<organism evidence="2 3">
    <name type="scientific">Devosia neptuniae</name>
    <dbReference type="NCBI Taxonomy" id="191302"/>
    <lineage>
        <taxon>Bacteria</taxon>
        <taxon>Pseudomonadati</taxon>
        <taxon>Pseudomonadota</taxon>
        <taxon>Alphaproteobacteria</taxon>
        <taxon>Hyphomicrobiales</taxon>
        <taxon>Devosiaceae</taxon>
        <taxon>Devosia</taxon>
    </lineage>
</organism>
<keyword evidence="1" id="KW-1133">Transmembrane helix</keyword>
<feature type="transmembrane region" description="Helical" evidence="1">
    <location>
        <begin position="6"/>
        <end position="25"/>
    </location>
</feature>
<protein>
    <submittedName>
        <fullName evidence="2">Uncharacterized protein</fullName>
    </submittedName>
</protein>
<evidence type="ECO:0000313" key="2">
    <source>
        <dbReference type="EMBL" id="UXN68238.1"/>
    </source>
</evidence>
<feature type="transmembrane region" description="Helical" evidence="1">
    <location>
        <begin position="52"/>
        <end position="73"/>
    </location>
</feature>
<name>A0ABY6C7M6_9HYPH</name>
<sequence>MYFGKWPASGILQLVIATGMGFLMFTRDNGPRFNRTKPSFLEEFQSGNPSDFAVLFVLGWIIVIGYAIAVTIMDYRRNQGL</sequence>
<keyword evidence="1" id="KW-0472">Membrane</keyword>